<evidence type="ECO:0000256" key="1">
    <source>
        <dbReference type="SAM" id="Coils"/>
    </source>
</evidence>
<dbReference type="NCBIfam" id="NF047360">
    <property type="entry name" value="tail_chap_PVL"/>
    <property type="match status" value="1"/>
</dbReference>
<dbReference type="RefSeq" id="WP_119635607.1">
    <property type="nucleotide sequence ID" value="NZ_QXVO01000024.1"/>
</dbReference>
<organism evidence="2 3">
    <name type="scientific">Staphylococcus hyicus</name>
    <dbReference type="NCBI Taxonomy" id="1284"/>
    <lineage>
        <taxon>Bacteria</taxon>
        <taxon>Bacillati</taxon>
        <taxon>Bacillota</taxon>
        <taxon>Bacilli</taxon>
        <taxon>Bacillales</taxon>
        <taxon>Staphylococcaceae</taxon>
        <taxon>Staphylococcus</taxon>
    </lineage>
</organism>
<proteinExistence type="predicted"/>
<dbReference type="Pfam" id="PF23857">
    <property type="entry name" value="Phage_TAC_19"/>
    <property type="match status" value="1"/>
</dbReference>
<comment type="caution">
    <text evidence="2">The sequence shown here is derived from an EMBL/GenBank/DDBJ whole genome shotgun (WGS) entry which is preliminary data.</text>
</comment>
<dbReference type="Proteomes" id="UP000285625">
    <property type="component" value="Unassembled WGS sequence"/>
</dbReference>
<evidence type="ECO:0000313" key="3">
    <source>
        <dbReference type="Proteomes" id="UP000285625"/>
    </source>
</evidence>
<evidence type="ECO:0000313" key="2">
    <source>
        <dbReference type="EMBL" id="RIO45054.1"/>
    </source>
</evidence>
<gene>
    <name evidence="2" type="ORF">BUZ57_08355</name>
</gene>
<evidence type="ECO:0008006" key="4">
    <source>
        <dbReference type="Google" id="ProtNLM"/>
    </source>
</evidence>
<reference evidence="2 3" key="1">
    <citation type="journal article" date="2016" name="Front. Microbiol.">
        <title>Comprehensive Phylogenetic Analysis of Bovine Non-aureus Staphylococci Species Based on Whole-Genome Sequencing.</title>
        <authorList>
            <person name="Naushad S."/>
            <person name="Barkema H.W."/>
            <person name="Luby C."/>
            <person name="Condas L.A."/>
            <person name="Nobrega D.B."/>
            <person name="Carson D.A."/>
            <person name="De Buck J."/>
        </authorList>
    </citation>
    <scope>NUCLEOTIDE SEQUENCE [LARGE SCALE GENOMIC DNA]</scope>
    <source>
        <strain evidence="2 3">SNUC 5959</strain>
    </source>
</reference>
<dbReference type="InterPro" id="IPR057006">
    <property type="entry name" value="Phage_TAC_19"/>
</dbReference>
<dbReference type="AlphaFoldDB" id="A0A418JI25"/>
<name>A0A418JI25_STAHY</name>
<sequence length="148" mass="16779">MARTSIELITGYTKAGKPQTKKYLAKPSLSLFDTIQGSKLSTRLTKAFRQPDFDELSQEQYEKLSETEQKEYQAKIEEYQEQVAQQFDVLDEVTTFVAEGFDNQFTSEELQKGIPAGPEGLNTLVTVLEKLIAGDVDDTKKFVNEQKK</sequence>
<keyword evidence="1" id="KW-0175">Coiled coil</keyword>
<dbReference type="EMBL" id="QXVO01000024">
    <property type="protein sequence ID" value="RIO45054.1"/>
    <property type="molecule type" value="Genomic_DNA"/>
</dbReference>
<feature type="coiled-coil region" evidence="1">
    <location>
        <begin position="62"/>
        <end position="89"/>
    </location>
</feature>
<accession>A0A418JI25</accession>
<protein>
    <recommendedName>
        <fullName evidence="4">Phage protein</fullName>
    </recommendedName>
</protein>